<sequence>MSTRPPKPDDFPWTGDAARWEWLVARHAGGHGERVDPATEVPLPALSHTVPSGYDAVVRVLHPFARSRPATGTWDEYREALETPDYEAWPESVSEDVVRWRDVAAAHGRTLEPGSLSYELLGVPFGEEPEGESADGWEYSTPMEGSPDEQESVAIATILAAHTATPDRGVVAVWEGYGGLVSAQGVGFFTAVQGAEEARGPRWFRAIVARSRQRRASFAVFREHFGTGPAIRNLLQGTLRWDRGDTTFAPFMGALQQRDGSGILTREAATGPRLELPDRAYVCFEAGAHDLADPAWPLRAPWMEAEQGFGTRLPNLLWPEGREWVLVSEIDFDSTLVACSRACADALLASPDFEAVEITRDTALWPAFADDTDEE</sequence>
<accession>A0ABN2L8D8</accession>
<organism evidence="1 2">
    <name type="scientific">Leucobacter iarius</name>
    <dbReference type="NCBI Taxonomy" id="333963"/>
    <lineage>
        <taxon>Bacteria</taxon>
        <taxon>Bacillati</taxon>
        <taxon>Actinomycetota</taxon>
        <taxon>Actinomycetes</taxon>
        <taxon>Micrococcales</taxon>
        <taxon>Microbacteriaceae</taxon>
        <taxon>Leucobacter</taxon>
    </lineage>
</organism>
<keyword evidence="2" id="KW-1185">Reference proteome</keyword>
<name>A0ABN2L8D8_9MICO</name>
<reference evidence="1 2" key="1">
    <citation type="journal article" date="2019" name="Int. J. Syst. Evol. Microbiol.">
        <title>The Global Catalogue of Microorganisms (GCM) 10K type strain sequencing project: providing services to taxonomists for standard genome sequencing and annotation.</title>
        <authorList>
            <consortium name="The Broad Institute Genomics Platform"/>
            <consortium name="The Broad Institute Genome Sequencing Center for Infectious Disease"/>
            <person name="Wu L."/>
            <person name="Ma J."/>
        </authorList>
    </citation>
    <scope>NUCLEOTIDE SEQUENCE [LARGE SCALE GENOMIC DNA]</scope>
    <source>
        <strain evidence="1 2">JCM 14736</strain>
    </source>
</reference>
<proteinExistence type="predicted"/>
<comment type="caution">
    <text evidence="1">The sequence shown here is derived from an EMBL/GenBank/DDBJ whole genome shotgun (WGS) entry which is preliminary data.</text>
</comment>
<dbReference type="Proteomes" id="UP001500851">
    <property type="component" value="Unassembled WGS sequence"/>
</dbReference>
<evidence type="ECO:0000313" key="2">
    <source>
        <dbReference type="Proteomes" id="UP001500851"/>
    </source>
</evidence>
<dbReference type="RefSeq" id="WP_344028845.1">
    <property type="nucleotide sequence ID" value="NZ_BAAAOB010000001.1"/>
</dbReference>
<gene>
    <name evidence="1" type="ORF">GCM10009768_04880</name>
</gene>
<evidence type="ECO:0000313" key="1">
    <source>
        <dbReference type="EMBL" id="GAA1779016.1"/>
    </source>
</evidence>
<dbReference type="EMBL" id="BAAAOB010000001">
    <property type="protein sequence ID" value="GAA1779016.1"/>
    <property type="molecule type" value="Genomic_DNA"/>
</dbReference>
<protein>
    <submittedName>
        <fullName evidence="1">Uncharacterized protein</fullName>
    </submittedName>
</protein>